<feature type="compositionally biased region" description="Acidic residues" evidence="6">
    <location>
        <begin position="194"/>
        <end position="206"/>
    </location>
</feature>
<dbReference type="SUPFAM" id="SSF57667">
    <property type="entry name" value="beta-beta-alpha zinc fingers"/>
    <property type="match status" value="2"/>
</dbReference>
<dbReference type="AlphaFoldDB" id="A0AAW0TS81"/>
<reference evidence="8 9" key="1">
    <citation type="submission" date="2023-03" db="EMBL/GenBank/DDBJ databases">
        <title>High-quality genome of Scylla paramamosain provides insights in environmental adaptation.</title>
        <authorList>
            <person name="Zhang L."/>
        </authorList>
    </citation>
    <scope>NUCLEOTIDE SEQUENCE [LARGE SCALE GENOMIC DNA]</scope>
    <source>
        <strain evidence="8">LZ_2023a</strain>
        <tissue evidence="8">Muscle</tissue>
    </source>
</reference>
<dbReference type="GO" id="GO:0005634">
    <property type="term" value="C:nucleus"/>
    <property type="evidence" value="ECO:0007669"/>
    <property type="project" value="UniProtKB-ARBA"/>
</dbReference>
<evidence type="ECO:0000313" key="8">
    <source>
        <dbReference type="EMBL" id="KAK8390023.1"/>
    </source>
</evidence>
<name>A0AAW0TS81_SCYPA</name>
<dbReference type="PANTHER" id="PTHR24379:SF121">
    <property type="entry name" value="C2H2-TYPE DOMAIN-CONTAINING PROTEIN"/>
    <property type="match status" value="1"/>
</dbReference>
<accession>A0AAW0TS81</accession>
<feature type="domain" description="C2H2-type" evidence="7">
    <location>
        <begin position="90"/>
        <end position="117"/>
    </location>
</feature>
<feature type="region of interest" description="Disordered" evidence="6">
    <location>
        <begin position="144"/>
        <end position="206"/>
    </location>
</feature>
<feature type="domain" description="C2H2-type" evidence="7">
    <location>
        <begin position="62"/>
        <end position="89"/>
    </location>
</feature>
<keyword evidence="2" id="KW-0677">Repeat</keyword>
<dbReference type="PROSITE" id="PS50157">
    <property type="entry name" value="ZINC_FINGER_C2H2_2"/>
    <property type="match status" value="3"/>
</dbReference>
<keyword evidence="9" id="KW-1185">Reference proteome</keyword>
<dbReference type="Proteomes" id="UP001487740">
    <property type="component" value="Unassembled WGS sequence"/>
</dbReference>
<dbReference type="PROSITE" id="PS00028">
    <property type="entry name" value="ZINC_FINGER_C2H2_1"/>
    <property type="match status" value="1"/>
</dbReference>
<dbReference type="Pfam" id="PF00096">
    <property type="entry name" value="zf-C2H2"/>
    <property type="match status" value="2"/>
</dbReference>
<dbReference type="PANTHER" id="PTHR24379">
    <property type="entry name" value="KRAB AND ZINC FINGER DOMAIN-CONTAINING"/>
    <property type="match status" value="1"/>
</dbReference>
<comment type="caution">
    <text evidence="8">The sequence shown here is derived from an EMBL/GenBank/DDBJ whole genome shotgun (WGS) entry which is preliminary data.</text>
</comment>
<feature type="compositionally biased region" description="Polar residues" evidence="6">
    <location>
        <begin position="168"/>
        <end position="190"/>
    </location>
</feature>
<evidence type="ECO:0000256" key="3">
    <source>
        <dbReference type="ARBA" id="ARBA00022771"/>
    </source>
</evidence>
<proteinExistence type="predicted"/>
<evidence type="ECO:0000256" key="6">
    <source>
        <dbReference type="SAM" id="MobiDB-lite"/>
    </source>
</evidence>
<dbReference type="GO" id="GO:0008270">
    <property type="term" value="F:zinc ion binding"/>
    <property type="evidence" value="ECO:0007669"/>
    <property type="project" value="UniProtKB-KW"/>
</dbReference>
<dbReference type="Pfam" id="PF13909">
    <property type="entry name" value="zf-H2C2_5"/>
    <property type="match status" value="1"/>
</dbReference>
<evidence type="ECO:0000259" key="7">
    <source>
        <dbReference type="PROSITE" id="PS50157"/>
    </source>
</evidence>
<keyword evidence="4" id="KW-0862">Zinc</keyword>
<feature type="domain" description="C2H2-type" evidence="7">
    <location>
        <begin position="34"/>
        <end position="61"/>
    </location>
</feature>
<dbReference type="EMBL" id="JARAKH010000026">
    <property type="protein sequence ID" value="KAK8390023.1"/>
    <property type="molecule type" value="Genomic_DNA"/>
</dbReference>
<keyword evidence="1" id="KW-0479">Metal-binding</keyword>
<dbReference type="FunFam" id="3.30.160.60:FF:000446">
    <property type="entry name" value="Zinc finger protein"/>
    <property type="match status" value="2"/>
</dbReference>
<keyword evidence="3 5" id="KW-0863">Zinc-finger</keyword>
<protein>
    <recommendedName>
        <fullName evidence="7">C2H2-type domain-containing protein</fullName>
    </recommendedName>
</protein>
<evidence type="ECO:0000256" key="1">
    <source>
        <dbReference type="ARBA" id="ARBA00022723"/>
    </source>
</evidence>
<dbReference type="Pfam" id="PF13894">
    <property type="entry name" value="zf-C2H2_4"/>
    <property type="match status" value="1"/>
</dbReference>
<evidence type="ECO:0000313" key="9">
    <source>
        <dbReference type="Proteomes" id="UP001487740"/>
    </source>
</evidence>
<sequence length="206" mass="23071">MRYYSSSTSSSSSSDVRKGQAVQQAVAALGGGRLVCPMCPRTFPSVEELGRHIPMHTFDKLYRCQQCFYRTDSRSNLLRHLRTHTGEKRHGCPVCPYRAGQRSDLRRHLRVHALKQFNNIFRCRLCDETSTSASAFARHILESHSQGENHDEDPQEIPQDPLEDPRTLPTSATDTTGQDLASNNSPQDTAATGELEDPTEDPLDDS</sequence>
<evidence type="ECO:0000256" key="5">
    <source>
        <dbReference type="PROSITE-ProRule" id="PRU00042"/>
    </source>
</evidence>
<dbReference type="Gene3D" id="3.30.160.60">
    <property type="entry name" value="Classic Zinc Finger"/>
    <property type="match status" value="2"/>
</dbReference>
<dbReference type="SMART" id="SM00355">
    <property type="entry name" value="ZnF_C2H2"/>
    <property type="match status" value="4"/>
</dbReference>
<organism evidence="8 9">
    <name type="scientific">Scylla paramamosain</name>
    <name type="common">Mud crab</name>
    <dbReference type="NCBI Taxonomy" id="85552"/>
    <lineage>
        <taxon>Eukaryota</taxon>
        <taxon>Metazoa</taxon>
        <taxon>Ecdysozoa</taxon>
        <taxon>Arthropoda</taxon>
        <taxon>Crustacea</taxon>
        <taxon>Multicrustacea</taxon>
        <taxon>Malacostraca</taxon>
        <taxon>Eumalacostraca</taxon>
        <taxon>Eucarida</taxon>
        <taxon>Decapoda</taxon>
        <taxon>Pleocyemata</taxon>
        <taxon>Brachyura</taxon>
        <taxon>Eubrachyura</taxon>
        <taxon>Portunoidea</taxon>
        <taxon>Portunidae</taxon>
        <taxon>Portuninae</taxon>
        <taxon>Scylla</taxon>
    </lineage>
</organism>
<dbReference type="InterPro" id="IPR036236">
    <property type="entry name" value="Znf_C2H2_sf"/>
</dbReference>
<evidence type="ECO:0000256" key="4">
    <source>
        <dbReference type="ARBA" id="ARBA00022833"/>
    </source>
</evidence>
<gene>
    <name evidence="8" type="ORF">O3P69_012915</name>
</gene>
<evidence type="ECO:0000256" key="2">
    <source>
        <dbReference type="ARBA" id="ARBA00022737"/>
    </source>
</evidence>
<dbReference type="InterPro" id="IPR013087">
    <property type="entry name" value="Znf_C2H2_type"/>
</dbReference>